<reference evidence="2" key="1">
    <citation type="submission" date="2021-05" db="EMBL/GenBank/DDBJ databases">
        <authorList>
            <person name="Tigano A."/>
        </authorList>
    </citation>
    <scope>NUCLEOTIDE SEQUENCE</scope>
</reference>
<proteinExistence type="predicted"/>
<keyword evidence="3" id="KW-1185">Reference proteome</keyword>
<dbReference type="Proteomes" id="UP000677803">
    <property type="component" value="Unassembled WGS sequence"/>
</dbReference>
<evidence type="ECO:0000313" key="3">
    <source>
        <dbReference type="Proteomes" id="UP000677803"/>
    </source>
</evidence>
<evidence type="ECO:0000313" key="2">
    <source>
        <dbReference type="EMBL" id="CAG6008135.1"/>
    </source>
</evidence>
<dbReference type="AlphaFoldDB" id="A0A8S4BSM6"/>
<feature type="region of interest" description="Disordered" evidence="1">
    <location>
        <begin position="79"/>
        <end position="98"/>
    </location>
</feature>
<gene>
    <name evidence="2" type="ORF">MMEN_LOCUS18851</name>
</gene>
<feature type="region of interest" description="Disordered" evidence="1">
    <location>
        <begin position="25"/>
        <end position="49"/>
    </location>
</feature>
<dbReference type="EMBL" id="CAJRST010037777">
    <property type="protein sequence ID" value="CAG6008135.1"/>
    <property type="molecule type" value="Genomic_DNA"/>
</dbReference>
<dbReference type="OrthoDB" id="411372at2759"/>
<evidence type="ECO:0000256" key="1">
    <source>
        <dbReference type="SAM" id="MobiDB-lite"/>
    </source>
</evidence>
<comment type="caution">
    <text evidence="2">The sequence shown here is derived from an EMBL/GenBank/DDBJ whole genome shotgun (WGS) entry which is preliminary data.</text>
</comment>
<protein>
    <submittedName>
        <fullName evidence="2">(Atlantic silverside) hypothetical protein</fullName>
    </submittedName>
</protein>
<accession>A0A8S4BSM6</accession>
<sequence length="98" mass="10272">MIAPSVTPPPSTLEKTVEEMAVESMTVHPNSPTTNHEHNSLLTDESGGGAVFVQPTEHVDHSATCSASRQAAVVFVNKCGPPRSSRASGLALRPNPLT</sequence>
<name>A0A8S4BSM6_9TELE</name>
<organism evidence="2 3">
    <name type="scientific">Menidia menidia</name>
    <name type="common">Atlantic silverside</name>
    <dbReference type="NCBI Taxonomy" id="238744"/>
    <lineage>
        <taxon>Eukaryota</taxon>
        <taxon>Metazoa</taxon>
        <taxon>Chordata</taxon>
        <taxon>Craniata</taxon>
        <taxon>Vertebrata</taxon>
        <taxon>Euteleostomi</taxon>
        <taxon>Actinopterygii</taxon>
        <taxon>Neopterygii</taxon>
        <taxon>Teleostei</taxon>
        <taxon>Neoteleostei</taxon>
        <taxon>Acanthomorphata</taxon>
        <taxon>Ovalentaria</taxon>
        <taxon>Atherinomorphae</taxon>
        <taxon>Atheriniformes</taxon>
        <taxon>Atherinopsidae</taxon>
        <taxon>Menidiinae</taxon>
        <taxon>Menidia</taxon>
    </lineage>
</organism>